<dbReference type="InterPro" id="IPR015940">
    <property type="entry name" value="UBA"/>
</dbReference>
<dbReference type="SMART" id="SM00165">
    <property type="entry name" value="UBA"/>
    <property type="match status" value="1"/>
</dbReference>
<proteinExistence type="predicted"/>
<name>A0A8J2RCR0_9CRUS</name>
<dbReference type="PROSITE" id="PS50030">
    <property type="entry name" value="UBA"/>
    <property type="match status" value="1"/>
</dbReference>
<dbReference type="Gene3D" id="1.10.8.10">
    <property type="entry name" value="DNA helicase RuvA subunit, C-terminal domain"/>
    <property type="match status" value="1"/>
</dbReference>
<protein>
    <recommendedName>
        <fullName evidence="1">UBA domain-containing protein</fullName>
    </recommendedName>
</protein>
<sequence length="111" mass="12220">MLVIGTTGTETPFLCENELPDCARLSGPRSETESSSAVEMEDHELAKALQESALPPNPAITQPPADKFTEKQVQELVSMGFTREQVIEELRRFNGDVTQATASLFAKSFKF</sequence>
<gene>
    <name evidence="2" type="ORF">DGAL_LOCUS1138</name>
</gene>
<dbReference type="EMBL" id="CAKKLH010000013">
    <property type="protein sequence ID" value="CAH0099030.1"/>
    <property type="molecule type" value="Genomic_DNA"/>
</dbReference>
<feature type="domain" description="UBA" evidence="1">
    <location>
        <begin position="67"/>
        <end position="107"/>
    </location>
</feature>
<dbReference type="Proteomes" id="UP000789390">
    <property type="component" value="Unassembled WGS sequence"/>
</dbReference>
<evidence type="ECO:0000313" key="3">
    <source>
        <dbReference type="Proteomes" id="UP000789390"/>
    </source>
</evidence>
<evidence type="ECO:0000313" key="2">
    <source>
        <dbReference type="EMBL" id="CAH0099030.1"/>
    </source>
</evidence>
<dbReference type="SUPFAM" id="SSF46934">
    <property type="entry name" value="UBA-like"/>
    <property type="match status" value="1"/>
</dbReference>
<keyword evidence="3" id="KW-1185">Reference proteome</keyword>
<dbReference type="PANTHER" id="PTHR15397">
    <property type="entry name" value="SODIUM-GLUCOSE COTRANSPORTER REGULATORY PROTEIN -RELATED"/>
    <property type="match status" value="1"/>
</dbReference>
<reference evidence="2" key="1">
    <citation type="submission" date="2021-11" db="EMBL/GenBank/DDBJ databases">
        <authorList>
            <person name="Schell T."/>
        </authorList>
    </citation>
    <scope>NUCLEOTIDE SEQUENCE</scope>
    <source>
        <strain evidence="2">M5</strain>
    </source>
</reference>
<evidence type="ECO:0000259" key="1">
    <source>
        <dbReference type="PROSITE" id="PS50030"/>
    </source>
</evidence>
<dbReference type="Pfam" id="PF00627">
    <property type="entry name" value="UBA"/>
    <property type="match status" value="1"/>
</dbReference>
<dbReference type="PANTHER" id="PTHR15397:SF3">
    <property type="entry name" value="DNA DAMAGE INDUCIBLE 1 HOMOLOG 2"/>
    <property type="match status" value="1"/>
</dbReference>
<comment type="caution">
    <text evidence="2">The sequence shown here is derived from an EMBL/GenBank/DDBJ whole genome shotgun (WGS) entry which is preliminary data.</text>
</comment>
<organism evidence="2 3">
    <name type="scientific">Daphnia galeata</name>
    <dbReference type="NCBI Taxonomy" id="27404"/>
    <lineage>
        <taxon>Eukaryota</taxon>
        <taxon>Metazoa</taxon>
        <taxon>Ecdysozoa</taxon>
        <taxon>Arthropoda</taxon>
        <taxon>Crustacea</taxon>
        <taxon>Branchiopoda</taxon>
        <taxon>Diplostraca</taxon>
        <taxon>Cladocera</taxon>
        <taxon>Anomopoda</taxon>
        <taxon>Daphniidae</taxon>
        <taxon>Daphnia</taxon>
    </lineage>
</organism>
<dbReference type="OrthoDB" id="1047367at2759"/>
<dbReference type="AlphaFoldDB" id="A0A8J2RCR0"/>
<dbReference type="InterPro" id="IPR009060">
    <property type="entry name" value="UBA-like_sf"/>
</dbReference>
<accession>A0A8J2RCR0</accession>